<evidence type="ECO:0008006" key="6">
    <source>
        <dbReference type="Google" id="ProtNLM"/>
    </source>
</evidence>
<gene>
    <name evidence="4" type="ORF">Vlu01_11460</name>
</gene>
<dbReference type="InterPro" id="IPR011766">
    <property type="entry name" value="TPP_enzyme_TPP-bd"/>
</dbReference>
<protein>
    <recommendedName>
        <fullName evidence="6">Thiamine pyrophosphate enzyme TPP-binding domain-containing protein</fullName>
    </recommendedName>
</protein>
<dbReference type="InterPro" id="IPR012001">
    <property type="entry name" value="Thiamin_PyroP_enz_TPP-bd_dom"/>
</dbReference>
<dbReference type="PANTHER" id="PTHR42981">
    <property type="entry name" value="PYRUVATE DEHYDROGENASE [UBIQUINONE]"/>
    <property type="match status" value="1"/>
</dbReference>
<keyword evidence="5" id="KW-1185">Reference proteome</keyword>
<dbReference type="RefSeq" id="WP_203995080.1">
    <property type="nucleotide sequence ID" value="NZ_BOPB01000005.1"/>
</dbReference>
<proteinExistence type="predicted"/>
<evidence type="ECO:0000259" key="3">
    <source>
        <dbReference type="Pfam" id="PF02776"/>
    </source>
</evidence>
<evidence type="ECO:0000313" key="4">
    <source>
        <dbReference type="EMBL" id="GIJ20522.1"/>
    </source>
</evidence>
<reference evidence="4 5" key="1">
    <citation type="submission" date="2021-01" db="EMBL/GenBank/DDBJ databases">
        <title>Whole genome shotgun sequence of Verrucosispora lutea NBRC 106530.</title>
        <authorList>
            <person name="Komaki H."/>
            <person name="Tamura T."/>
        </authorList>
    </citation>
    <scope>NUCLEOTIDE SEQUENCE [LARGE SCALE GENOMIC DNA]</scope>
    <source>
        <strain evidence="4 5">NBRC 106530</strain>
    </source>
</reference>
<dbReference type="Pfam" id="PF02775">
    <property type="entry name" value="TPP_enzyme_C"/>
    <property type="match status" value="1"/>
</dbReference>
<name>A0ABQ4IRI5_9ACTN</name>
<dbReference type="Pfam" id="PF02776">
    <property type="entry name" value="TPP_enzyme_N"/>
    <property type="match status" value="1"/>
</dbReference>
<dbReference type="Gene3D" id="3.40.50.970">
    <property type="match status" value="2"/>
</dbReference>
<dbReference type="PANTHER" id="PTHR42981:SF2">
    <property type="entry name" value="PYRUVATE DEHYDROGENASE [UBIQUINONE]"/>
    <property type="match status" value="1"/>
</dbReference>
<comment type="caution">
    <text evidence="4">The sequence shown here is derived from an EMBL/GenBank/DDBJ whole genome shotgun (WGS) entry which is preliminary data.</text>
</comment>
<dbReference type="EMBL" id="BOPB01000005">
    <property type="protein sequence ID" value="GIJ20522.1"/>
    <property type="molecule type" value="Genomic_DNA"/>
</dbReference>
<accession>A0ABQ4IRI5</accession>
<sequence length="389" mass="39924">MPDPSVADAVVARLSTGRIPRVFGHPEEPVASLVEALGATGGDPEFVPTRDAESAAVMAAGHARFTDEPGVCLAAGGVAAAGLLAGLDAARRAGSPVLALVAEPGPVPDHEVGVTTRLLTEVCHGVRYAADPARVPKLMDEALRAASRGGPVGLVLPYRPADDRVRVGSPGFAARLVLDELSTRLPPTATVVIDGTLPTTGLRHTPGVPCAVAVVGPAGLPGGALPYAVAVKLAAPDRPVVALVADDGMRAQGLAELVTVARRRSVWPDPRLVVLVCNSRSGHPRHPDPARSVTDDVPYAGWARLLGLHGVRVDRPELVGAAWDEVLNADRPSVLEVLTDALIRHSCDNIGDPAASPPPEAATSRVLLAGSGGPAMAGWSVLSGTHKIR</sequence>
<evidence type="ECO:0000313" key="5">
    <source>
        <dbReference type="Proteomes" id="UP000643165"/>
    </source>
</evidence>
<dbReference type="Proteomes" id="UP000643165">
    <property type="component" value="Unassembled WGS sequence"/>
</dbReference>
<evidence type="ECO:0000256" key="1">
    <source>
        <dbReference type="ARBA" id="ARBA00023052"/>
    </source>
</evidence>
<evidence type="ECO:0000259" key="2">
    <source>
        <dbReference type="Pfam" id="PF02775"/>
    </source>
</evidence>
<feature type="domain" description="Thiamine pyrophosphate enzyme N-terminal TPP-binding" evidence="3">
    <location>
        <begin position="6"/>
        <end position="104"/>
    </location>
</feature>
<feature type="domain" description="Thiamine pyrophosphate enzyme TPP-binding" evidence="2">
    <location>
        <begin position="219"/>
        <end position="337"/>
    </location>
</feature>
<dbReference type="InterPro" id="IPR047211">
    <property type="entry name" value="POXB-like"/>
</dbReference>
<keyword evidence="1" id="KW-0786">Thiamine pyrophosphate</keyword>
<dbReference type="InterPro" id="IPR029061">
    <property type="entry name" value="THDP-binding"/>
</dbReference>
<organism evidence="4 5">
    <name type="scientific">Micromonospora lutea</name>
    <dbReference type="NCBI Taxonomy" id="419825"/>
    <lineage>
        <taxon>Bacteria</taxon>
        <taxon>Bacillati</taxon>
        <taxon>Actinomycetota</taxon>
        <taxon>Actinomycetes</taxon>
        <taxon>Micromonosporales</taxon>
        <taxon>Micromonosporaceae</taxon>
        <taxon>Micromonospora</taxon>
    </lineage>
</organism>
<dbReference type="SUPFAM" id="SSF52518">
    <property type="entry name" value="Thiamin diphosphate-binding fold (THDP-binding)"/>
    <property type="match status" value="2"/>
</dbReference>